<dbReference type="Proteomes" id="UP000184267">
    <property type="component" value="Unassembled WGS sequence"/>
</dbReference>
<evidence type="ECO:0000259" key="1">
    <source>
        <dbReference type="Pfam" id="PF06807"/>
    </source>
</evidence>
<feature type="domain" description="Clp1 C-terminal" evidence="1">
    <location>
        <begin position="2"/>
        <end position="65"/>
    </location>
</feature>
<dbReference type="GO" id="GO:0031124">
    <property type="term" value="P:mRNA 3'-end processing"/>
    <property type="evidence" value="ECO:0007669"/>
    <property type="project" value="InterPro"/>
</dbReference>
<organism evidence="2 3">
    <name type="scientific">Trametes pubescens</name>
    <name type="common">White-rot fungus</name>
    <dbReference type="NCBI Taxonomy" id="154538"/>
    <lineage>
        <taxon>Eukaryota</taxon>
        <taxon>Fungi</taxon>
        <taxon>Dikarya</taxon>
        <taxon>Basidiomycota</taxon>
        <taxon>Agaricomycotina</taxon>
        <taxon>Agaricomycetes</taxon>
        <taxon>Polyporales</taxon>
        <taxon>Polyporaceae</taxon>
        <taxon>Trametes</taxon>
    </lineage>
</organism>
<evidence type="ECO:0000313" key="2">
    <source>
        <dbReference type="EMBL" id="OJT03521.1"/>
    </source>
</evidence>
<gene>
    <name evidence="2" type="ORF">TRAPUB_5800</name>
</gene>
<dbReference type="Gene3D" id="2.40.30.330">
    <property type="entry name" value="Pre-mRNA cleavage complex subunit Clp1, C-terminal domain"/>
    <property type="match status" value="1"/>
</dbReference>
<dbReference type="EMBL" id="MNAD01001609">
    <property type="protein sequence ID" value="OJT03521.1"/>
    <property type="molecule type" value="Genomic_DNA"/>
</dbReference>
<name>A0A1M2V7E0_TRAPU</name>
<dbReference type="STRING" id="154538.A0A1M2V7E0"/>
<evidence type="ECO:0000313" key="3">
    <source>
        <dbReference type="Proteomes" id="UP000184267"/>
    </source>
</evidence>
<dbReference type="InterPro" id="IPR010655">
    <property type="entry name" value="Clp1_C"/>
</dbReference>
<reference evidence="2 3" key="1">
    <citation type="submission" date="2016-10" db="EMBL/GenBank/DDBJ databases">
        <title>Genome sequence of the basidiomycete white-rot fungus Trametes pubescens.</title>
        <authorList>
            <person name="Makela M.R."/>
            <person name="Granchi Z."/>
            <person name="Peng M."/>
            <person name="De Vries R.P."/>
            <person name="Grigoriev I."/>
            <person name="Riley R."/>
            <person name="Hilden K."/>
        </authorList>
    </citation>
    <scope>NUCLEOTIDE SEQUENCE [LARGE SCALE GENOMIC DNA]</scope>
    <source>
        <strain evidence="2 3">FBCC735</strain>
    </source>
</reference>
<protein>
    <submittedName>
        <fullName evidence="2">mRNA cleavage and polyadenylation factor CLP1</fullName>
    </submittedName>
</protein>
<dbReference type="InterPro" id="IPR038238">
    <property type="entry name" value="Clp1_C_sf"/>
</dbReference>
<dbReference type="OrthoDB" id="258143at2759"/>
<sequence length="96" mass="10273">MAPTSALPIGAARVVSEMQPLLVDPAASGSGLYNAVLAILAPPNPDESERYDEEILDLPVVGYVVMYVPPAYFPRGACLMRVRRVSVPQWTSLTSG</sequence>
<accession>A0A1M2V7E0</accession>
<dbReference type="AlphaFoldDB" id="A0A1M2V7E0"/>
<dbReference type="Pfam" id="PF06807">
    <property type="entry name" value="Clp1"/>
    <property type="match status" value="1"/>
</dbReference>
<proteinExistence type="predicted"/>
<comment type="caution">
    <text evidence="2">The sequence shown here is derived from an EMBL/GenBank/DDBJ whole genome shotgun (WGS) entry which is preliminary data.</text>
</comment>
<keyword evidence="3" id="KW-1185">Reference proteome</keyword>